<evidence type="ECO:0000313" key="2">
    <source>
        <dbReference type="Proteomes" id="UP000186666"/>
    </source>
</evidence>
<dbReference type="Proteomes" id="UP000186666">
    <property type="component" value="Unassembled WGS sequence"/>
</dbReference>
<comment type="caution">
    <text evidence="1">The sequence shown here is derived from an EMBL/GenBank/DDBJ whole genome shotgun (WGS) entry which is preliminary data.</text>
</comment>
<protein>
    <recommendedName>
        <fullName evidence="3">DNA-binding protein</fullName>
    </recommendedName>
</protein>
<evidence type="ECO:0008006" key="3">
    <source>
        <dbReference type="Google" id="ProtNLM"/>
    </source>
</evidence>
<keyword evidence="2" id="KW-1185">Reference proteome</keyword>
<sequence length="475" mass="54934">MSPATTIRSEIINHLERFGHSFSSFGQASGINKGVISAILNNNPPKPISVRQIDLITKALGYDEGALYELFVEECFANEKPNGRRIGSFLIRCSELGKEDTIAQVLSRLMENLTYLTLVFSLAENLYTSGKTKESIIYYKCVAEHERYQHSERLAISQYRIFRASIGLDAEHNMEVTLQFVHYRKRLPENYQLDALFQIINTCYAMNKWDKTEHYADELILLSNIVIKNEKRKMLGKRPYEQLVTDRPLVTYYGYGYLVKGVVLEHGGRYKESMKYVSVYADLSWFEGLDENGHLSVERYRTWAIGNMYTLEILMGNVSVFPEYIQLLQDNPNEILPGLLTIMKSANTHGLSVNHILEKFKDVIQEYQSDDLLLKLSNGYMLSLNRLKCANLCYQIAIYQFGNKRYREAIRNIFQSITIYAIINKKGGVIDSISLFEKYRSYASQEELKEYDNLIKRGNNHENSNGFVNFSYQFK</sequence>
<dbReference type="RefSeq" id="WP_068583571.1">
    <property type="nucleotide sequence ID" value="NZ_FTNK01000015.1"/>
</dbReference>
<dbReference type="EMBL" id="FTNK01000015">
    <property type="protein sequence ID" value="SIR48412.1"/>
    <property type="molecule type" value="Genomic_DNA"/>
</dbReference>
<gene>
    <name evidence="1" type="ORF">SAMN05421578_115113</name>
</gene>
<name>A0ABY1KA57_9BACL</name>
<evidence type="ECO:0000313" key="1">
    <source>
        <dbReference type="EMBL" id="SIR48412.1"/>
    </source>
</evidence>
<reference evidence="1 2" key="1">
    <citation type="submission" date="2017-01" db="EMBL/GenBank/DDBJ databases">
        <authorList>
            <person name="Varghese N."/>
            <person name="Submissions S."/>
        </authorList>
    </citation>
    <scope>NUCLEOTIDE SEQUENCE [LARGE SCALE GENOMIC DNA]</scope>
    <source>
        <strain evidence="1 2">ATCC 23464</strain>
    </source>
</reference>
<proteinExistence type="predicted"/>
<organism evidence="1 2">
    <name type="scientific">Paenibacillus macquariensis</name>
    <dbReference type="NCBI Taxonomy" id="948756"/>
    <lineage>
        <taxon>Bacteria</taxon>
        <taxon>Bacillati</taxon>
        <taxon>Bacillota</taxon>
        <taxon>Bacilli</taxon>
        <taxon>Bacillales</taxon>
        <taxon>Paenibacillaceae</taxon>
        <taxon>Paenibacillus</taxon>
    </lineage>
</organism>
<accession>A0ABY1KA57</accession>